<name>A0A6N6MU45_9HYPH</name>
<protein>
    <recommendedName>
        <fullName evidence="3">Antitoxin-like ribbon-helix-helix domain-containing protein</fullName>
    </recommendedName>
</protein>
<feature type="compositionally biased region" description="Low complexity" evidence="1">
    <location>
        <begin position="19"/>
        <end position="40"/>
    </location>
</feature>
<evidence type="ECO:0000256" key="2">
    <source>
        <dbReference type="SAM" id="SignalP"/>
    </source>
</evidence>
<evidence type="ECO:0000313" key="5">
    <source>
        <dbReference type="Proteomes" id="UP000441523"/>
    </source>
</evidence>
<evidence type="ECO:0000256" key="1">
    <source>
        <dbReference type="SAM" id="MobiDB-lite"/>
    </source>
</evidence>
<dbReference type="Proteomes" id="UP000441523">
    <property type="component" value="Unassembled WGS sequence"/>
</dbReference>
<accession>A0A6N6MU45</accession>
<keyword evidence="2" id="KW-0732">Signal</keyword>
<dbReference type="InterPro" id="IPR046765">
    <property type="entry name" value="Antitox_RHH"/>
</dbReference>
<evidence type="ECO:0000259" key="3">
    <source>
        <dbReference type="Pfam" id="PF20605"/>
    </source>
</evidence>
<feature type="region of interest" description="Disordered" evidence="1">
    <location>
        <begin position="19"/>
        <end position="46"/>
    </location>
</feature>
<gene>
    <name evidence="4" type="ORF">F6X51_12390</name>
</gene>
<reference evidence="4 5" key="1">
    <citation type="submission" date="2019-09" db="EMBL/GenBank/DDBJ databases">
        <title>YIM 132548 draft genome.</title>
        <authorList>
            <person name="Jiang L."/>
        </authorList>
    </citation>
    <scope>NUCLEOTIDE SEQUENCE [LARGE SCALE GENOMIC DNA]</scope>
    <source>
        <strain evidence="4 5">YIM 132548</strain>
    </source>
</reference>
<evidence type="ECO:0000313" key="4">
    <source>
        <dbReference type="EMBL" id="KAB1073148.1"/>
    </source>
</evidence>
<feature type="signal peptide" evidence="2">
    <location>
        <begin position="1"/>
        <end position="25"/>
    </location>
</feature>
<sequence>MSKPPKLNLASIVAAAAPAPKPAAAKPAAPKAAMPKAAVPKPVPVQGSPTAEIVQLDVAPAPAPRPSATLKERARQMSVYLEPPVYDQLRDLAYAERTKMHAIMLEALDLLFKQRGAKSIEQLNETTSR</sequence>
<dbReference type="AlphaFoldDB" id="A0A6N6MU45"/>
<dbReference type="EMBL" id="VZZJ01000009">
    <property type="protein sequence ID" value="KAB1073148.1"/>
    <property type="molecule type" value="Genomic_DNA"/>
</dbReference>
<dbReference type="Pfam" id="PF20605">
    <property type="entry name" value="Antitox_RHH"/>
    <property type="match status" value="1"/>
</dbReference>
<keyword evidence="5" id="KW-1185">Reference proteome</keyword>
<organism evidence="4 5">
    <name type="scientific">Methylobacterium planeticum</name>
    <dbReference type="NCBI Taxonomy" id="2615211"/>
    <lineage>
        <taxon>Bacteria</taxon>
        <taxon>Pseudomonadati</taxon>
        <taxon>Pseudomonadota</taxon>
        <taxon>Alphaproteobacteria</taxon>
        <taxon>Hyphomicrobiales</taxon>
        <taxon>Methylobacteriaceae</taxon>
        <taxon>Methylobacterium</taxon>
    </lineage>
</organism>
<comment type="caution">
    <text evidence="4">The sequence shown here is derived from an EMBL/GenBank/DDBJ whole genome shotgun (WGS) entry which is preliminary data.</text>
</comment>
<proteinExistence type="predicted"/>
<dbReference type="RefSeq" id="WP_150963979.1">
    <property type="nucleotide sequence ID" value="NZ_VZZJ01000009.1"/>
</dbReference>
<feature type="domain" description="Antitoxin-like ribbon-helix-helix" evidence="3">
    <location>
        <begin position="76"/>
        <end position="120"/>
    </location>
</feature>
<feature type="chain" id="PRO_5027086358" description="Antitoxin-like ribbon-helix-helix domain-containing protein" evidence="2">
    <location>
        <begin position="26"/>
        <end position="129"/>
    </location>
</feature>